<comment type="caution">
    <text evidence="3">The sequence shown here is derived from an EMBL/GenBank/DDBJ whole genome shotgun (WGS) entry which is preliminary data.</text>
</comment>
<gene>
    <name evidence="3" type="ORF">EEDITHA_LOCUS18536</name>
</gene>
<dbReference type="EMBL" id="CAKOGL010000027">
    <property type="protein sequence ID" value="CAH2104109.1"/>
    <property type="molecule type" value="Genomic_DNA"/>
</dbReference>
<keyword evidence="2" id="KW-0472">Membrane</keyword>
<feature type="transmembrane region" description="Helical" evidence="2">
    <location>
        <begin position="32"/>
        <end position="53"/>
    </location>
</feature>
<name>A0AAU9V2Y0_EUPED</name>
<evidence type="ECO:0000256" key="1">
    <source>
        <dbReference type="SAM" id="MobiDB-lite"/>
    </source>
</evidence>
<dbReference type="AlphaFoldDB" id="A0AAU9V2Y0"/>
<keyword evidence="4" id="KW-1185">Reference proteome</keyword>
<accession>A0AAU9V2Y0</accession>
<evidence type="ECO:0000313" key="4">
    <source>
        <dbReference type="Proteomes" id="UP001153954"/>
    </source>
</evidence>
<dbReference type="Proteomes" id="UP001153954">
    <property type="component" value="Unassembled WGS sequence"/>
</dbReference>
<keyword evidence="2" id="KW-1133">Transmembrane helix</keyword>
<feature type="region of interest" description="Disordered" evidence="1">
    <location>
        <begin position="1"/>
        <end position="22"/>
    </location>
</feature>
<evidence type="ECO:0000313" key="3">
    <source>
        <dbReference type="EMBL" id="CAH2104109.1"/>
    </source>
</evidence>
<keyword evidence="2" id="KW-0812">Transmembrane</keyword>
<organism evidence="3 4">
    <name type="scientific">Euphydryas editha</name>
    <name type="common">Edith's checkerspot</name>
    <dbReference type="NCBI Taxonomy" id="104508"/>
    <lineage>
        <taxon>Eukaryota</taxon>
        <taxon>Metazoa</taxon>
        <taxon>Ecdysozoa</taxon>
        <taxon>Arthropoda</taxon>
        <taxon>Hexapoda</taxon>
        <taxon>Insecta</taxon>
        <taxon>Pterygota</taxon>
        <taxon>Neoptera</taxon>
        <taxon>Endopterygota</taxon>
        <taxon>Lepidoptera</taxon>
        <taxon>Glossata</taxon>
        <taxon>Ditrysia</taxon>
        <taxon>Papilionoidea</taxon>
        <taxon>Nymphalidae</taxon>
        <taxon>Nymphalinae</taxon>
        <taxon>Euphydryas</taxon>
    </lineage>
</organism>
<proteinExistence type="predicted"/>
<reference evidence="3" key="1">
    <citation type="submission" date="2022-03" db="EMBL/GenBank/DDBJ databases">
        <authorList>
            <person name="Tunstrom K."/>
        </authorList>
    </citation>
    <scope>NUCLEOTIDE SEQUENCE</scope>
</reference>
<protein>
    <submittedName>
        <fullName evidence="3">Uncharacterized protein</fullName>
    </submittedName>
</protein>
<evidence type="ECO:0000256" key="2">
    <source>
        <dbReference type="SAM" id="Phobius"/>
    </source>
</evidence>
<sequence>MAVIKSVVRQSPERPSRPGTAHHAVASVRGCVHVISTGSMAAHVALFLLLCLVRCHTKTVLQDKLGQ</sequence>